<sequence>MPSLLNIPLELRDQIIELCLCSCDPPPARPDIASREAAKLDHSSMAWDFGITNTLYEKGRGEIANSLPLLLVNRQFSTDTKNVLAWLAKSLTYRLDIVLLNELWVLPTWLCFPTVSNHVENFVVTIRVLGICKKGEYSNHPFVIGDGSPPQIYWCFYSLFERFVKSGRLSSSTQKEGTRDQRVFIQNLTLDFVNSEDNDNDPHLQDILSGKITFGDWYDSRRRSPLRTESGIIDCFLRPEWLAQSLGDAIKSLVSTPYYESYYGSILQEQIGTIQICVNSKLQTSVNVAENLAEFKLDDPSGDSGNT</sequence>
<dbReference type="AlphaFoldDB" id="A0AAF0DHD7"/>
<evidence type="ECO:0000313" key="2">
    <source>
        <dbReference type="Proteomes" id="UP001219355"/>
    </source>
</evidence>
<dbReference type="EMBL" id="CP120628">
    <property type="protein sequence ID" value="WEW58607.1"/>
    <property type="molecule type" value="Genomic_DNA"/>
</dbReference>
<keyword evidence="2" id="KW-1185">Reference proteome</keyword>
<proteinExistence type="predicted"/>
<dbReference type="Proteomes" id="UP001219355">
    <property type="component" value="Chromosome 2"/>
</dbReference>
<accession>A0AAF0DHD7</accession>
<name>A0AAF0DHD7_9EURO</name>
<reference evidence="1" key="1">
    <citation type="submission" date="2023-03" db="EMBL/GenBank/DDBJ databases">
        <title>Emydomyces testavorans Genome Sequence.</title>
        <authorList>
            <person name="Hoyer L."/>
        </authorList>
    </citation>
    <scope>NUCLEOTIDE SEQUENCE</scope>
    <source>
        <strain evidence="1">16-2883</strain>
    </source>
</reference>
<organism evidence="1 2">
    <name type="scientific">Emydomyces testavorans</name>
    <dbReference type="NCBI Taxonomy" id="2070801"/>
    <lineage>
        <taxon>Eukaryota</taxon>
        <taxon>Fungi</taxon>
        <taxon>Dikarya</taxon>
        <taxon>Ascomycota</taxon>
        <taxon>Pezizomycotina</taxon>
        <taxon>Eurotiomycetes</taxon>
        <taxon>Eurotiomycetidae</taxon>
        <taxon>Onygenales</taxon>
        <taxon>Nannizziopsiaceae</taxon>
        <taxon>Emydomyces</taxon>
    </lineage>
</organism>
<gene>
    <name evidence="1" type="ORF">PRK78_004075</name>
</gene>
<evidence type="ECO:0000313" key="1">
    <source>
        <dbReference type="EMBL" id="WEW58607.1"/>
    </source>
</evidence>
<protein>
    <submittedName>
        <fullName evidence="1">Uncharacterized protein</fullName>
    </submittedName>
</protein>